<protein>
    <submittedName>
        <fullName evidence="1">Uncharacterized protein</fullName>
    </submittedName>
</protein>
<dbReference type="AlphaFoldDB" id="A0A164MIS2"/>
<evidence type="ECO:0000313" key="2">
    <source>
        <dbReference type="Proteomes" id="UP000076722"/>
    </source>
</evidence>
<dbReference type="EMBL" id="KV419470">
    <property type="protein sequence ID" value="KZS86749.1"/>
    <property type="molecule type" value="Genomic_DNA"/>
</dbReference>
<proteinExistence type="predicted"/>
<organism evidence="1 2">
    <name type="scientific">Sistotremastrum niveocremeum HHB9708</name>
    <dbReference type="NCBI Taxonomy" id="1314777"/>
    <lineage>
        <taxon>Eukaryota</taxon>
        <taxon>Fungi</taxon>
        <taxon>Dikarya</taxon>
        <taxon>Basidiomycota</taxon>
        <taxon>Agaricomycotina</taxon>
        <taxon>Agaricomycetes</taxon>
        <taxon>Sistotremastrales</taxon>
        <taxon>Sistotremastraceae</taxon>
        <taxon>Sertulicium</taxon>
        <taxon>Sertulicium niveocremeum</taxon>
    </lineage>
</organism>
<sequence length="388" mass="44228">MPRLGTPVCGSFCEKIHSEDTSHFNEILRQTALVYLMSMDTSWSGNRSDILLHPQNLNVTVGALGLLNHDIHESSNQAWKCYNQFINSDDEDYYSRWTLEDHSGDYDYLSLCFNNLERTPSLDHLSTFVDAWIRTRPAQPIEVNIVQSGPPPVCSIGYFTADTEPGSMHWNPIPIVHGLDLNLPHPTHLPTLYIEGLNRYIQGDQVGMYQRYAIESSPGSNIVVRSQLYSSSPIHFDRYVLMHCLAISRKANISPAELSLVCEVGDELFSRITVPEEAIEIDTQETHTLYFFRRPLDEHRLPPTPWGFWSADPDLGDAGVVQCFSETKPSFWSRPHALYASLTTNECIFLQLLEDSGILPSFDVEFEQGPSDQLKETVKWYKRIHTIF</sequence>
<reference evidence="1 2" key="1">
    <citation type="journal article" date="2016" name="Mol. Biol. Evol.">
        <title>Comparative Genomics of Early-Diverging Mushroom-Forming Fungi Provides Insights into the Origins of Lignocellulose Decay Capabilities.</title>
        <authorList>
            <person name="Nagy L.G."/>
            <person name="Riley R."/>
            <person name="Tritt A."/>
            <person name="Adam C."/>
            <person name="Daum C."/>
            <person name="Floudas D."/>
            <person name="Sun H."/>
            <person name="Yadav J.S."/>
            <person name="Pangilinan J."/>
            <person name="Larsson K.H."/>
            <person name="Matsuura K."/>
            <person name="Barry K."/>
            <person name="Labutti K."/>
            <person name="Kuo R."/>
            <person name="Ohm R.A."/>
            <person name="Bhattacharya S.S."/>
            <person name="Shirouzu T."/>
            <person name="Yoshinaga Y."/>
            <person name="Martin F.M."/>
            <person name="Grigoriev I.V."/>
            <person name="Hibbett D.S."/>
        </authorList>
    </citation>
    <scope>NUCLEOTIDE SEQUENCE [LARGE SCALE GENOMIC DNA]</scope>
    <source>
        <strain evidence="1 2">HHB9708</strain>
    </source>
</reference>
<dbReference type="Proteomes" id="UP000076722">
    <property type="component" value="Unassembled WGS sequence"/>
</dbReference>
<gene>
    <name evidence="1" type="ORF">SISNIDRAFT_491674</name>
</gene>
<accession>A0A164MIS2</accession>
<evidence type="ECO:0000313" key="1">
    <source>
        <dbReference type="EMBL" id="KZS86749.1"/>
    </source>
</evidence>
<keyword evidence="2" id="KW-1185">Reference proteome</keyword>
<name>A0A164MIS2_9AGAM</name>